<evidence type="ECO:0000256" key="4">
    <source>
        <dbReference type="ARBA" id="ARBA00022862"/>
    </source>
</evidence>
<evidence type="ECO:0000256" key="11">
    <source>
        <dbReference type="ARBA" id="ARBA00049091"/>
    </source>
</evidence>
<dbReference type="GO" id="GO:0008379">
    <property type="term" value="F:thioredoxin peroxidase activity"/>
    <property type="evidence" value="ECO:0007669"/>
    <property type="project" value="TreeGrafter"/>
</dbReference>
<proteinExistence type="inferred from homology"/>
<evidence type="ECO:0000256" key="3">
    <source>
        <dbReference type="ARBA" id="ARBA00022559"/>
    </source>
</evidence>
<evidence type="ECO:0000256" key="1">
    <source>
        <dbReference type="ARBA" id="ARBA00003330"/>
    </source>
</evidence>
<sequence length="222" mass="25357">MMTLKQQLIQISDAGFSRIPKAIAQVLLDGIKEVRLSNLKKNALKKGDYVPDLEVLNSFGISTSIQELVTHKLLIINFYRGGWCPYCNTELRAYEKLKEDFAELGAGIIAISAETPEITIQTSNKNHLSFPVLSDQNAKLMKAFGIVFQLNKKLREEYTNFGINLSEIHDNSNYELPVPAIYVINKDLEIVYDYFEENHMIRLEPKDLLNVLKDEISTLYIK</sequence>
<evidence type="ECO:0000313" key="14">
    <source>
        <dbReference type="Proteomes" id="UP000318833"/>
    </source>
</evidence>
<dbReference type="RefSeq" id="WP_143918433.1">
    <property type="nucleotide sequence ID" value="NZ_CANLVC010000008.1"/>
</dbReference>
<dbReference type="EMBL" id="VLNR01000077">
    <property type="protein sequence ID" value="TSE04625.1"/>
    <property type="molecule type" value="Genomic_DNA"/>
</dbReference>
<accession>A0A554VCW6</accession>
<keyword evidence="4" id="KW-0049">Antioxidant</keyword>
<keyword evidence="5" id="KW-0560">Oxidoreductase</keyword>
<evidence type="ECO:0000256" key="7">
    <source>
        <dbReference type="ARBA" id="ARBA00023284"/>
    </source>
</evidence>
<dbReference type="InterPro" id="IPR000866">
    <property type="entry name" value="AhpC/TSA"/>
</dbReference>
<comment type="function">
    <text evidence="1">Thiol-specific peroxidase that catalyzes the reduction of hydrogen peroxide and organic hydroperoxides to water and alcohols, respectively. Plays a role in cell protection against oxidative stress by detoxifying peroxides and as sensor of hydrogen peroxide-mediated signaling events.</text>
</comment>
<dbReference type="PANTHER" id="PTHR42801">
    <property type="entry name" value="THIOREDOXIN-DEPENDENT PEROXIDE REDUCTASE"/>
    <property type="match status" value="1"/>
</dbReference>
<organism evidence="13 14">
    <name type="scientific">Aquimarina algiphila</name>
    <dbReference type="NCBI Taxonomy" id="2047982"/>
    <lineage>
        <taxon>Bacteria</taxon>
        <taxon>Pseudomonadati</taxon>
        <taxon>Bacteroidota</taxon>
        <taxon>Flavobacteriia</taxon>
        <taxon>Flavobacteriales</taxon>
        <taxon>Flavobacteriaceae</taxon>
        <taxon>Aquimarina</taxon>
    </lineage>
</organism>
<comment type="caution">
    <text evidence="13">The sequence shown here is derived from an EMBL/GenBank/DDBJ whole genome shotgun (WGS) entry which is preliminary data.</text>
</comment>
<dbReference type="PROSITE" id="PS51352">
    <property type="entry name" value="THIOREDOXIN_2"/>
    <property type="match status" value="1"/>
</dbReference>
<evidence type="ECO:0000313" key="13">
    <source>
        <dbReference type="EMBL" id="TSE04625.1"/>
    </source>
</evidence>
<dbReference type="Proteomes" id="UP000318833">
    <property type="component" value="Unassembled WGS sequence"/>
</dbReference>
<feature type="domain" description="Thioredoxin" evidence="12">
    <location>
        <begin position="44"/>
        <end position="217"/>
    </location>
</feature>
<dbReference type="Pfam" id="PF00578">
    <property type="entry name" value="AhpC-TSA"/>
    <property type="match status" value="1"/>
</dbReference>
<name>A0A554VCW6_9FLAO</name>
<keyword evidence="3" id="KW-0575">Peroxidase</keyword>
<dbReference type="InterPro" id="IPR036249">
    <property type="entry name" value="Thioredoxin-like_sf"/>
</dbReference>
<gene>
    <name evidence="13" type="ORF">FOF46_25660</name>
</gene>
<evidence type="ECO:0000256" key="10">
    <source>
        <dbReference type="ARBA" id="ARBA00042639"/>
    </source>
</evidence>
<dbReference type="GO" id="GO:0005737">
    <property type="term" value="C:cytoplasm"/>
    <property type="evidence" value="ECO:0007669"/>
    <property type="project" value="TreeGrafter"/>
</dbReference>
<protein>
    <recommendedName>
        <fullName evidence="2">thioredoxin-dependent peroxiredoxin</fullName>
        <ecNumber evidence="2">1.11.1.24</ecNumber>
    </recommendedName>
    <alternativeName>
        <fullName evidence="8">Thioredoxin peroxidase</fullName>
    </alternativeName>
    <alternativeName>
        <fullName evidence="10">Thioredoxin-dependent peroxiredoxin Bcp</fullName>
    </alternativeName>
</protein>
<keyword evidence="7" id="KW-0676">Redox-active center</keyword>
<dbReference type="EC" id="1.11.1.24" evidence="2"/>
<dbReference type="InterPro" id="IPR050924">
    <property type="entry name" value="Peroxiredoxin_BCP/PrxQ"/>
</dbReference>
<comment type="similarity">
    <text evidence="9">Belongs to the peroxiredoxin family. BCP/PrxQ subfamily.</text>
</comment>
<evidence type="ECO:0000256" key="6">
    <source>
        <dbReference type="ARBA" id="ARBA00023157"/>
    </source>
</evidence>
<dbReference type="SUPFAM" id="SSF52833">
    <property type="entry name" value="Thioredoxin-like"/>
    <property type="match status" value="1"/>
</dbReference>
<dbReference type="OrthoDB" id="9809746at2"/>
<dbReference type="CDD" id="cd02970">
    <property type="entry name" value="PRX_like2"/>
    <property type="match status" value="1"/>
</dbReference>
<dbReference type="GO" id="GO:0045454">
    <property type="term" value="P:cell redox homeostasis"/>
    <property type="evidence" value="ECO:0007669"/>
    <property type="project" value="TreeGrafter"/>
</dbReference>
<keyword evidence="14" id="KW-1185">Reference proteome</keyword>
<dbReference type="GO" id="GO:0034599">
    <property type="term" value="P:cellular response to oxidative stress"/>
    <property type="evidence" value="ECO:0007669"/>
    <property type="project" value="TreeGrafter"/>
</dbReference>
<dbReference type="Gene3D" id="3.40.30.10">
    <property type="entry name" value="Glutaredoxin"/>
    <property type="match status" value="1"/>
</dbReference>
<comment type="catalytic activity">
    <reaction evidence="11">
        <text>a hydroperoxide + [thioredoxin]-dithiol = an alcohol + [thioredoxin]-disulfide + H2O</text>
        <dbReference type="Rhea" id="RHEA:62620"/>
        <dbReference type="Rhea" id="RHEA-COMP:10698"/>
        <dbReference type="Rhea" id="RHEA-COMP:10700"/>
        <dbReference type="ChEBI" id="CHEBI:15377"/>
        <dbReference type="ChEBI" id="CHEBI:29950"/>
        <dbReference type="ChEBI" id="CHEBI:30879"/>
        <dbReference type="ChEBI" id="CHEBI:35924"/>
        <dbReference type="ChEBI" id="CHEBI:50058"/>
        <dbReference type="EC" id="1.11.1.24"/>
    </reaction>
</comment>
<evidence type="ECO:0000256" key="5">
    <source>
        <dbReference type="ARBA" id="ARBA00023002"/>
    </source>
</evidence>
<evidence type="ECO:0000256" key="2">
    <source>
        <dbReference type="ARBA" id="ARBA00013017"/>
    </source>
</evidence>
<dbReference type="InterPro" id="IPR013766">
    <property type="entry name" value="Thioredoxin_domain"/>
</dbReference>
<evidence type="ECO:0000256" key="8">
    <source>
        <dbReference type="ARBA" id="ARBA00032824"/>
    </source>
</evidence>
<dbReference type="PANTHER" id="PTHR42801:SF7">
    <property type="entry name" value="SLL1159 PROTEIN"/>
    <property type="match status" value="1"/>
</dbReference>
<keyword evidence="6" id="KW-1015">Disulfide bond</keyword>
<dbReference type="AlphaFoldDB" id="A0A554VCW6"/>
<reference evidence="13 14" key="1">
    <citation type="submission" date="2019-07" db="EMBL/GenBank/DDBJ databases">
        <title>The draft genome sequence of Aquimarina algiphila M91.</title>
        <authorList>
            <person name="Meng X."/>
        </authorList>
    </citation>
    <scope>NUCLEOTIDE SEQUENCE [LARGE SCALE GENOMIC DNA]</scope>
    <source>
        <strain evidence="13 14">M91</strain>
    </source>
</reference>
<evidence type="ECO:0000256" key="9">
    <source>
        <dbReference type="ARBA" id="ARBA00038489"/>
    </source>
</evidence>
<evidence type="ECO:0000259" key="12">
    <source>
        <dbReference type="PROSITE" id="PS51352"/>
    </source>
</evidence>